<evidence type="ECO:0000313" key="2">
    <source>
        <dbReference type="Proteomes" id="UP000184499"/>
    </source>
</evidence>
<accession>A0A1L9URE9</accession>
<gene>
    <name evidence="1" type="ORF">ASPBRDRAFT_27354</name>
</gene>
<protein>
    <submittedName>
        <fullName evidence="1">Uncharacterized protein</fullName>
    </submittedName>
</protein>
<name>A0A1L9URE9_ASPBC</name>
<dbReference type="GeneID" id="93574848"/>
<dbReference type="RefSeq" id="XP_067481566.1">
    <property type="nucleotide sequence ID" value="XM_067622360.1"/>
</dbReference>
<dbReference type="AlphaFoldDB" id="A0A1L9URE9"/>
<dbReference type="Proteomes" id="UP000184499">
    <property type="component" value="Unassembled WGS sequence"/>
</dbReference>
<sequence length="151" mass="16577">MATSPSHGSMTSQTYTRLESQGSLHSSIAASLAFIFPKRHSLTTNGRSEKAERVAAIADQKNNPIEVKLDHAVLGYLHNQSAMLVSKQGTPHAPTSKWSCRGIIHRRRPARIPMYPIGNINPYDLLPHDLSNRLAIGSGRWPSTIDLPFVG</sequence>
<organism evidence="1 2">
    <name type="scientific">Aspergillus brasiliensis (strain CBS 101740 / IMI 381727 / IBT 21946)</name>
    <dbReference type="NCBI Taxonomy" id="767769"/>
    <lineage>
        <taxon>Eukaryota</taxon>
        <taxon>Fungi</taxon>
        <taxon>Dikarya</taxon>
        <taxon>Ascomycota</taxon>
        <taxon>Pezizomycotina</taxon>
        <taxon>Eurotiomycetes</taxon>
        <taxon>Eurotiomycetidae</taxon>
        <taxon>Eurotiales</taxon>
        <taxon>Aspergillaceae</taxon>
        <taxon>Aspergillus</taxon>
        <taxon>Aspergillus subgen. Circumdati</taxon>
    </lineage>
</organism>
<reference evidence="2" key="1">
    <citation type="journal article" date="2017" name="Genome Biol.">
        <title>Comparative genomics reveals high biological diversity and specific adaptations in the industrially and medically important fungal genus Aspergillus.</title>
        <authorList>
            <person name="de Vries R.P."/>
            <person name="Riley R."/>
            <person name="Wiebenga A."/>
            <person name="Aguilar-Osorio G."/>
            <person name="Amillis S."/>
            <person name="Uchima C.A."/>
            <person name="Anderluh G."/>
            <person name="Asadollahi M."/>
            <person name="Askin M."/>
            <person name="Barry K."/>
            <person name="Battaglia E."/>
            <person name="Bayram O."/>
            <person name="Benocci T."/>
            <person name="Braus-Stromeyer S.A."/>
            <person name="Caldana C."/>
            <person name="Canovas D."/>
            <person name="Cerqueira G.C."/>
            <person name="Chen F."/>
            <person name="Chen W."/>
            <person name="Choi C."/>
            <person name="Clum A."/>
            <person name="Dos Santos R.A."/>
            <person name="Damasio A.R."/>
            <person name="Diallinas G."/>
            <person name="Emri T."/>
            <person name="Fekete E."/>
            <person name="Flipphi M."/>
            <person name="Freyberg S."/>
            <person name="Gallo A."/>
            <person name="Gournas C."/>
            <person name="Habgood R."/>
            <person name="Hainaut M."/>
            <person name="Harispe M.L."/>
            <person name="Henrissat B."/>
            <person name="Hilden K.S."/>
            <person name="Hope R."/>
            <person name="Hossain A."/>
            <person name="Karabika E."/>
            <person name="Karaffa L."/>
            <person name="Karanyi Z."/>
            <person name="Krasevec N."/>
            <person name="Kuo A."/>
            <person name="Kusch H."/>
            <person name="LaButti K."/>
            <person name="Lagendijk E.L."/>
            <person name="Lapidus A."/>
            <person name="Levasseur A."/>
            <person name="Lindquist E."/>
            <person name="Lipzen A."/>
            <person name="Logrieco A.F."/>
            <person name="MacCabe A."/>
            <person name="Maekelae M.R."/>
            <person name="Malavazi I."/>
            <person name="Melin P."/>
            <person name="Meyer V."/>
            <person name="Mielnichuk N."/>
            <person name="Miskei M."/>
            <person name="Molnar A.P."/>
            <person name="Mule G."/>
            <person name="Ngan C.Y."/>
            <person name="Orejas M."/>
            <person name="Orosz E."/>
            <person name="Ouedraogo J.P."/>
            <person name="Overkamp K.M."/>
            <person name="Park H.-S."/>
            <person name="Perrone G."/>
            <person name="Piumi F."/>
            <person name="Punt P.J."/>
            <person name="Ram A.F."/>
            <person name="Ramon A."/>
            <person name="Rauscher S."/>
            <person name="Record E."/>
            <person name="Riano-Pachon D.M."/>
            <person name="Robert V."/>
            <person name="Roehrig J."/>
            <person name="Ruller R."/>
            <person name="Salamov A."/>
            <person name="Salih N.S."/>
            <person name="Samson R.A."/>
            <person name="Sandor E."/>
            <person name="Sanguinetti M."/>
            <person name="Schuetze T."/>
            <person name="Sepcic K."/>
            <person name="Shelest E."/>
            <person name="Sherlock G."/>
            <person name="Sophianopoulou V."/>
            <person name="Squina F.M."/>
            <person name="Sun H."/>
            <person name="Susca A."/>
            <person name="Todd R.B."/>
            <person name="Tsang A."/>
            <person name="Unkles S.E."/>
            <person name="van de Wiele N."/>
            <person name="van Rossen-Uffink D."/>
            <person name="Oliveira J.V."/>
            <person name="Vesth T.C."/>
            <person name="Visser J."/>
            <person name="Yu J.-H."/>
            <person name="Zhou M."/>
            <person name="Andersen M.R."/>
            <person name="Archer D.B."/>
            <person name="Baker S.E."/>
            <person name="Benoit I."/>
            <person name="Brakhage A.A."/>
            <person name="Braus G.H."/>
            <person name="Fischer R."/>
            <person name="Frisvad J.C."/>
            <person name="Goldman G.H."/>
            <person name="Houbraken J."/>
            <person name="Oakley B."/>
            <person name="Pocsi I."/>
            <person name="Scazzocchio C."/>
            <person name="Seiboth B."/>
            <person name="vanKuyk P.A."/>
            <person name="Wortman J."/>
            <person name="Dyer P.S."/>
            <person name="Grigoriev I.V."/>
        </authorList>
    </citation>
    <scope>NUCLEOTIDE SEQUENCE [LARGE SCALE GENOMIC DNA]</scope>
    <source>
        <strain evidence="2">CBS 101740 / IMI 381727 / IBT 21946</strain>
    </source>
</reference>
<dbReference type="VEuPathDB" id="FungiDB:ASPBRDRAFT_27354"/>
<evidence type="ECO:0000313" key="1">
    <source>
        <dbReference type="EMBL" id="OJJ74318.1"/>
    </source>
</evidence>
<proteinExistence type="predicted"/>
<dbReference type="EMBL" id="KV878681">
    <property type="protein sequence ID" value="OJJ74318.1"/>
    <property type="molecule type" value="Genomic_DNA"/>
</dbReference>
<keyword evidence="2" id="KW-1185">Reference proteome</keyword>